<dbReference type="NCBIfam" id="NF047420">
    <property type="entry name" value="EF_P_mod_YmfI"/>
    <property type="match status" value="1"/>
</dbReference>
<evidence type="ECO:0000256" key="1">
    <source>
        <dbReference type="ARBA" id="ARBA00006484"/>
    </source>
</evidence>
<dbReference type="InterPro" id="IPR050259">
    <property type="entry name" value="SDR"/>
</dbReference>
<proteinExistence type="inferred from homology"/>
<keyword evidence="2" id="KW-0560">Oxidoreductase</keyword>
<dbReference type="PRINTS" id="PR00081">
    <property type="entry name" value="GDHRDH"/>
</dbReference>
<dbReference type="CDD" id="cd05233">
    <property type="entry name" value="SDR_c"/>
    <property type="match status" value="1"/>
</dbReference>
<dbReference type="SUPFAM" id="SSF51735">
    <property type="entry name" value="NAD(P)-binding Rossmann-fold domains"/>
    <property type="match status" value="1"/>
</dbReference>
<organism evidence="3 4">
    <name type="scientific">Oceanobacillus profundus</name>
    <dbReference type="NCBI Taxonomy" id="372463"/>
    <lineage>
        <taxon>Bacteria</taxon>
        <taxon>Bacillati</taxon>
        <taxon>Bacillota</taxon>
        <taxon>Bacilli</taxon>
        <taxon>Bacillales</taxon>
        <taxon>Bacillaceae</taxon>
        <taxon>Oceanobacillus</taxon>
    </lineage>
</organism>
<dbReference type="Proteomes" id="UP000285456">
    <property type="component" value="Unassembled WGS sequence"/>
</dbReference>
<dbReference type="PANTHER" id="PTHR42879">
    <property type="entry name" value="3-OXOACYL-(ACYL-CARRIER-PROTEIN) REDUCTASE"/>
    <property type="match status" value="1"/>
</dbReference>
<evidence type="ECO:0000256" key="2">
    <source>
        <dbReference type="ARBA" id="ARBA00023002"/>
    </source>
</evidence>
<comment type="caution">
    <text evidence="3">The sequence shown here is derived from an EMBL/GenBank/DDBJ whole genome shotgun (WGS) entry which is preliminary data.</text>
</comment>
<protein>
    <submittedName>
        <fullName evidence="3">SDR family oxidoreductase</fullName>
    </submittedName>
</protein>
<dbReference type="PANTHER" id="PTHR42879:SF2">
    <property type="entry name" value="3-OXOACYL-[ACYL-CARRIER-PROTEIN] REDUCTASE FABG"/>
    <property type="match status" value="1"/>
</dbReference>
<keyword evidence="4" id="KW-1185">Reference proteome</keyword>
<sequence>MGKNILIIGASGDIGYAIAERLAQDGYQLLLHYHKNRSGIDLLRKRLANESVLAVIQADLSNQDEIKHFLTKLVLPVDGIIFAGGIAYYGLLQHTSEEAMDAMLALHVKAPWMITKHLLPPMITSRKGNIIMITSIWGNVGASYEVIYSSVKGAQNSFVKALAKEVAPSGISVNGISPGYIETKMNSHLSEEERQAIIDEIPMSRAGLPSEIAHTVSFLLDDRSTYIQGEIINMNGGW</sequence>
<dbReference type="FunFam" id="3.40.50.720:FF:000173">
    <property type="entry name" value="3-oxoacyl-[acyl-carrier protein] reductase"/>
    <property type="match status" value="1"/>
</dbReference>
<reference evidence="3 4" key="1">
    <citation type="journal article" date="2007" name="Int. J. Syst. Evol. Microbiol.">
        <title>Oceanobacillus profundus sp. nov., isolated from a deep-sea sediment core.</title>
        <authorList>
            <person name="Kim Y.G."/>
            <person name="Choi D.H."/>
            <person name="Hyun S."/>
            <person name="Cho B.C."/>
        </authorList>
    </citation>
    <scope>NUCLEOTIDE SEQUENCE [LARGE SCALE GENOMIC DNA]</scope>
    <source>
        <strain evidence="3 4">DSM 18246</strain>
    </source>
</reference>
<dbReference type="InterPro" id="IPR036291">
    <property type="entry name" value="NAD(P)-bd_dom_sf"/>
</dbReference>
<name>A0A417YK40_9BACI</name>
<dbReference type="InterPro" id="IPR002347">
    <property type="entry name" value="SDR_fam"/>
</dbReference>
<dbReference type="Pfam" id="PF13561">
    <property type="entry name" value="adh_short_C2"/>
    <property type="match status" value="1"/>
</dbReference>
<accession>A0A417YK40</accession>
<dbReference type="RefSeq" id="WP_118888904.1">
    <property type="nucleotide sequence ID" value="NZ_JAUOPF010000016.1"/>
</dbReference>
<comment type="similarity">
    <text evidence="1">Belongs to the short-chain dehydrogenases/reductases (SDR) family.</text>
</comment>
<dbReference type="AlphaFoldDB" id="A0A417YK40"/>
<dbReference type="EMBL" id="QWEH01000003">
    <property type="protein sequence ID" value="RHW33579.1"/>
    <property type="molecule type" value="Genomic_DNA"/>
</dbReference>
<dbReference type="GO" id="GO:0016491">
    <property type="term" value="F:oxidoreductase activity"/>
    <property type="evidence" value="ECO:0007669"/>
    <property type="project" value="UniProtKB-KW"/>
</dbReference>
<evidence type="ECO:0000313" key="4">
    <source>
        <dbReference type="Proteomes" id="UP000285456"/>
    </source>
</evidence>
<evidence type="ECO:0000313" key="3">
    <source>
        <dbReference type="EMBL" id="RHW33579.1"/>
    </source>
</evidence>
<dbReference type="Gene3D" id="3.40.50.720">
    <property type="entry name" value="NAD(P)-binding Rossmann-like Domain"/>
    <property type="match status" value="1"/>
</dbReference>
<dbReference type="OrthoDB" id="9803333at2"/>
<gene>
    <name evidence="3" type="ORF">D1B32_05940</name>
</gene>